<feature type="transmembrane region" description="Helical" evidence="13">
    <location>
        <begin position="59"/>
        <end position="78"/>
    </location>
</feature>
<evidence type="ECO:0000256" key="11">
    <source>
        <dbReference type="ARBA" id="ARBA00023049"/>
    </source>
</evidence>
<keyword evidence="12 13" id="KW-0472">Membrane</keyword>
<keyword evidence="4" id="KW-1003">Cell membrane</keyword>
<dbReference type="GO" id="GO:0005886">
    <property type="term" value="C:plasma membrane"/>
    <property type="evidence" value="ECO:0007669"/>
    <property type="project" value="UniProtKB-SubCell"/>
</dbReference>
<dbReference type="PANTHER" id="PTHR35864">
    <property type="entry name" value="ZINC METALLOPROTEASE MJ0611-RELATED"/>
    <property type="match status" value="1"/>
</dbReference>
<reference evidence="15 16" key="1">
    <citation type="submission" date="2015-01" db="EMBL/GenBank/DDBJ databases">
        <title>Genome Sequence of Magnetospirillum magnetotacticum Strain MS-1.</title>
        <authorList>
            <person name="Marinov G.K."/>
            <person name="Smalley M.D."/>
            <person name="DeSalvo G."/>
        </authorList>
    </citation>
    <scope>NUCLEOTIDE SEQUENCE [LARGE SCALE GENOMIC DNA]</scope>
    <source>
        <strain evidence="15 16">MS-1</strain>
    </source>
</reference>
<evidence type="ECO:0000256" key="12">
    <source>
        <dbReference type="ARBA" id="ARBA00023136"/>
    </source>
</evidence>
<protein>
    <submittedName>
        <fullName evidence="15">Membrane metalloprotease</fullName>
    </submittedName>
</protein>
<name>A0A0C2YW62_PARME</name>
<dbReference type="GO" id="GO:0006508">
    <property type="term" value="P:proteolysis"/>
    <property type="evidence" value="ECO:0007669"/>
    <property type="project" value="UniProtKB-KW"/>
</dbReference>
<evidence type="ECO:0000256" key="13">
    <source>
        <dbReference type="SAM" id="Phobius"/>
    </source>
</evidence>
<dbReference type="GO" id="GO:0008237">
    <property type="term" value="F:metallopeptidase activity"/>
    <property type="evidence" value="ECO:0007669"/>
    <property type="project" value="UniProtKB-KW"/>
</dbReference>
<evidence type="ECO:0000256" key="2">
    <source>
        <dbReference type="ARBA" id="ARBA00004651"/>
    </source>
</evidence>
<dbReference type="InterPro" id="IPR008915">
    <property type="entry name" value="Peptidase_M50"/>
</dbReference>
<feature type="transmembrane region" description="Helical" evidence="13">
    <location>
        <begin position="140"/>
        <end position="160"/>
    </location>
</feature>
<comment type="caution">
    <text evidence="15">The sequence shown here is derived from an EMBL/GenBank/DDBJ whole genome shotgun (WGS) entry which is preliminary data.</text>
</comment>
<evidence type="ECO:0000256" key="1">
    <source>
        <dbReference type="ARBA" id="ARBA00001947"/>
    </source>
</evidence>
<dbReference type="EMBL" id="JXSL01000027">
    <property type="protein sequence ID" value="KIL98940.1"/>
    <property type="molecule type" value="Genomic_DNA"/>
</dbReference>
<organism evidence="15 16">
    <name type="scientific">Paramagnetospirillum magnetotacticum MS-1</name>
    <dbReference type="NCBI Taxonomy" id="272627"/>
    <lineage>
        <taxon>Bacteria</taxon>
        <taxon>Pseudomonadati</taxon>
        <taxon>Pseudomonadota</taxon>
        <taxon>Alphaproteobacteria</taxon>
        <taxon>Rhodospirillales</taxon>
        <taxon>Magnetospirillaceae</taxon>
        <taxon>Paramagnetospirillum</taxon>
    </lineage>
</organism>
<comment type="similarity">
    <text evidence="3">Belongs to the peptidase M50B family.</text>
</comment>
<evidence type="ECO:0000256" key="4">
    <source>
        <dbReference type="ARBA" id="ARBA00022475"/>
    </source>
</evidence>
<evidence type="ECO:0000256" key="9">
    <source>
        <dbReference type="ARBA" id="ARBA00022833"/>
    </source>
</evidence>
<feature type="transmembrane region" description="Helical" evidence="13">
    <location>
        <begin position="181"/>
        <end position="200"/>
    </location>
</feature>
<keyword evidence="11 15" id="KW-0482">Metalloprotease</keyword>
<evidence type="ECO:0000256" key="6">
    <source>
        <dbReference type="ARBA" id="ARBA00022692"/>
    </source>
</evidence>
<keyword evidence="10 13" id="KW-1133">Transmembrane helix</keyword>
<dbReference type="CDD" id="cd06158">
    <property type="entry name" value="S2P-M50_like_1"/>
    <property type="match status" value="1"/>
</dbReference>
<dbReference type="Pfam" id="PF02163">
    <property type="entry name" value="Peptidase_M50"/>
    <property type="match status" value="1"/>
</dbReference>
<comment type="cofactor">
    <cofactor evidence="1">
        <name>Zn(2+)</name>
        <dbReference type="ChEBI" id="CHEBI:29105"/>
    </cofactor>
</comment>
<evidence type="ECO:0000259" key="14">
    <source>
        <dbReference type="Pfam" id="PF02163"/>
    </source>
</evidence>
<feature type="transmembrane region" description="Helical" evidence="13">
    <location>
        <begin position="98"/>
        <end position="120"/>
    </location>
</feature>
<feature type="domain" description="Peptidase M50" evidence="14">
    <location>
        <begin position="137"/>
        <end position="189"/>
    </location>
</feature>
<dbReference type="OrthoDB" id="9800627at2"/>
<accession>A0A0C2YW62</accession>
<sequence>MMGDLGGLLFGITIWAIPLIFAVTLHEAAHGYAAHACGDDTAYRLGRISLNPLRHIDPFGTIILPGLLLAMGGVMFGWAKPVPVNFSRLRHPRRDMVIVAAAGPAMNMGLAILAILAVHLVPVVPEAMRSWFFLNLENAIFFNLLLAVFNMIPLPPLDGGRVAVGILPRPLAWRLARMEKAGMLILIAALFLFPLLGNQFGVDLDVFLWLVQGPVDTIGNALVRMLGP</sequence>
<evidence type="ECO:0000256" key="10">
    <source>
        <dbReference type="ARBA" id="ARBA00022989"/>
    </source>
</evidence>
<dbReference type="Proteomes" id="UP000031971">
    <property type="component" value="Unassembled WGS sequence"/>
</dbReference>
<evidence type="ECO:0000256" key="5">
    <source>
        <dbReference type="ARBA" id="ARBA00022670"/>
    </source>
</evidence>
<keyword evidence="9" id="KW-0862">Zinc</keyword>
<evidence type="ECO:0000256" key="7">
    <source>
        <dbReference type="ARBA" id="ARBA00022723"/>
    </source>
</evidence>
<evidence type="ECO:0000313" key="16">
    <source>
        <dbReference type="Proteomes" id="UP000031971"/>
    </source>
</evidence>
<evidence type="ECO:0000313" key="15">
    <source>
        <dbReference type="EMBL" id="KIL98940.1"/>
    </source>
</evidence>
<keyword evidence="6 13" id="KW-0812">Transmembrane</keyword>
<dbReference type="InterPro" id="IPR044537">
    <property type="entry name" value="Rip2-like"/>
</dbReference>
<dbReference type="InterPro" id="IPR052348">
    <property type="entry name" value="Metallopeptidase_M50B"/>
</dbReference>
<dbReference type="GO" id="GO:0046872">
    <property type="term" value="F:metal ion binding"/>
    <property type="evidence" value="ECO:0007669"/>
    <property type="project" value="UniProtKB-KW"/>
</dbReference>
<gene>
    <name evidence="15" type="ORF">CCC_02390</name>
</gene>
<dbReference type="STRING" id="272627.CCC_02390"/>
<dbReference type="AlphaFoldDB" id="A0A0C2YW62"/>
<keyword evidence="16" id="KW-1185">Reference proteome</keyword>
<evidence type="ECO:0000256" key="3">
    <source>
        <dbReference type="ARBA" id="ARBA00007931"/>
    </source>
</evidence>
<dbReference type="PANTHER" id="PTHR35864:SF1">
    <property type="entry name" value="ZINC METALLOPROTEASE YWHC-RELATED"/>
    <property type="match status" value="1"/>
</dbReference>
<evidence type="ECO:0000256" key="8">
    <source>
        <dbReference type="ARBA" id="ARBA00022801"/>
    </source>
</evidence>
<proteinExistence type="inferred from homology"/>
<dbReference type="RefSeq" id="WP_041041261.1">
    <property type="nucleotide sequence ID" value="NZ_JXSL01000027.1"/>
</dbReference>
<comment type="subcellular location">
    <subcellularLocation>
        <location evidence="2">Cell membrane</location>
        <topology evidence="2">Multi-pass membrane protein</topology>
    </subcellularLocation>
</comment>
<keyword evidence="8" id="KW-0378">Hydrolase</keyword>
<keyword evidence="5 15" id="KW-0645">Protease</keyword>
<keyword evidence="7" id="KW-0479">Metal-binding</keyword>